<gene>
    <name evidence="1" type="ORF">FJD37_20280</name>
</gene>
<name>A0A5C5PT65_9PSED</name>
<evidence type="ECO:0000313" key="2">
    <source>
        <dbReference type="Proteomes" id="UP000317901"/>
    </source>
</evidence>
<accession>A0A5C5PT65</accession>
<dbReference type="EMBL" id="VFIP01000053">
    <property type="protein sequence ID" value="TWR84112.1"/>
    <property type="molecule type" value="Genomic_DNA"/>
</dbReference>
<protein>
    <submittedName>
        <fullName evidence="1">Uncharacterized protein</fullName>
    </submittedName>
</protein>
<dbReference type="AlphaFoldDB" id="A0A5C5PT65"/>
<evidence type="ECO:0000313" key="1">
    <source>
        <dbReference type="EMBL" id="TWR84112.1"/>
    </source>
</evidence>
<dbReference type="RefSeq" id="WP_146427175.1">
    <property type="nucleotide sequence ID" value="NZ_VFIP01000053.1"/>
</dbReference>
<dbReference type="OrthoDB" id="9145918at2"/>
<dbReference type="Proteomes" id="UP000317901">
    <property type="component" value="Unassembled WGS sequence"/>
</dbReference>
<organism evidence="1 2">
    <name type="scientific">Pseudomonas saxonica</name>
    <dbReference type="NCBI Taxonomy" id="2600598"/>
    <lineage>
        <taxon>Bacteria</taxon>
        <taxon>Pseudomonadati</taxon>
        <taxon>Pseudomonadota</taxon>
        <taxon>Gammaproteobacteria</taxon>
        <taxon>Pseudomonadales</taxon>
        <taxon>Pseudomonadaceae</taxon>
        <taxon>Pseudomonas</taxon>
    </lineage>
</organism>
<sequence length="687" mass="78529">MINTDKNKVIWLVQNDHVVWEFKTACERVYAWYDQSSSYEDNGSMIYRVKQATAGGCFDYTGLNYKDVNNIVCALGRQGKIKWSDVNPLWQVQKSYAPALTNFMRVVCVVMWARKAMIAPLGFPTPAKADGYLDEICLQFPHISALKAVRSLHVGSQIEGAEYGYNDNGRRATLWARLLLSTTLYRVDDFDPDDLLGLIANSYGEGNLVCRGYDTIGFIQTIYPNHPKAIELLSSFAVSTLSQKAERAGKTAENKRIREAARGKRSRESLKKDYNNSIQVCAAYAVGTEDLPLVSLIKAHLLPLRYKAIFDLGSEFYKLIDPRVAKMVKVFSAQVEGFIIFKRYENPNLANSNAIILYSYIAMYLPRFFIDRDGNMDDYPTSLNDFSSFLYVTWDRQGSEKTFKFVKRPPMTLLAFVEMQVNVHGLSVDTHYQKVKSFDLLFSYIQEHSLHIDQAGKFKNSINASCYPRVARSYSSNKKTLPRKYFSAFVSMLYSFEYLVMHLNLMADGEQCGVKNDRPVLVSEQDLRFNEYCSGIWGTGIGVRAIDLSVLNYCPIFYSDGKIYPFEYIPRFYNPSDYEIFVEKFSNGLPDIPEMQNHIRKKVQRVAPNDVRVTQVMCETGFRQLHTVWLHLQQYDKRVDRSSDTPLTVLQVATDKAHGAWTAIVARHVVAILDRQGGLKEQVQHLM</sequence>
<reference evidence="1 2" key="1">
    <citation type="submission" date="2019-06" db="EMBL/GenBank/DDBJ databases">
        <title>Pseudomonas bimorpha sp. nov. isolated from bovine raw milk and skim milk concentrate.</title>
        <authorList>
            <person name="Hofmann K."/>
            <person name="Huptas C."/>
            <person name="Doll E."/>
            <person name="Scherer S."/>
            <person name="Wenning M."/>
        </authorList>
    </citation>
    <scope>NUCLEOTIDE SEQUENCE [LARGE SCALE GENOMIC DNA]</scope>
    <source>
        <strain evidence="1 2">DSM 108990</strain>
    </source>
</reference>
<comment type="caution">
    <text evidence="1">The sequence shown here is derived from an EMBL/GenBank/DDBJ whole genome shotgun (WGS) entry which is preliminary data.</text>
</comment>
<proteinExistence type="predicted"/>